<organism evidence="1 2">
    <name type="scientific">Helianthus annuus</name>
    <name type="common">Common sunflower</name>
    <dbReference type="NCBI Taxonomy" id="4232"/>
    <lineage>
        <taxon>Eukaryota</taxon>
        <taxon>Viridiplantae</taxon>
        <taxon>Streptophyta</taxon>
        <taxon>Embryophyta</taxon>
        <taxon>Tracheophyta</taxon>
        <taxon>Spermatophyta</taxon>
        <taxon>Magnoliopsida</taxon>
        <taxon>eudicotyledons</taxon>
        <taxon>Gunneridae</taxon>
        <taxon>Pentapetalae</taxon>
        <taxon>asterids</taxon>
        <taxon>campanulids</taxon>
        <taxon>Asterales</taxon>
        <taxon>Asteraceae</taxon>
        <taxon>Asteroideae</taxon>
        <taxon>Heliantheae alliance</taxon>
        <taxon>Heliantheae</taxon>
        <taxon>Helianthus</taxon>
    </lineage>
</organism>
<evidence type="ECO:0000313" key="1">
    <source>
        <dbReference type="EMBL" id="OTF97609.1"/>
    </source>
</evidence>
<sequence length="107" mass="12319">MIGPVSLSGKEESGAVEIAGRRRLSCFQLQKVWRFHFIYPNNKVLYPENCCKRITESRPNGRYTERSLSIIRSEFLSPLSTPRPPRIGRLNINRKPVSEAVVEDDRC</sequence>
<reference evidence="2" key="1">
    <citation type="journal article" date="2017" name="Nature">
        <title>The sunflower genome provides insights into oil metabolism, flowering and Asterid evolution.</title>
        <authorList>
            <person name="Badouin H."/>
            <person name="Gouzy J."/>
            <person name="Grassa C.J."/>
            <person name="Murat F."/>
            <person name="Staton S.E."/>
            <person name="Cottret L."/>
            <person name="Lelandais-Briere C."/>
            <person name="Owens G.L."/>
            <person name="Carrere S."/>
            <person name="Mayjonade B."/>
            <person name="Legrand L."/>
            <person name="Gill N."/>
            <person name="Kane N.C."/>
            <person name="Bowers J.E."/>
            <person name="Hubner S."/>
            <person name="Bellec A."/>
            <person name="Berard A."/>
            <person name="Berges H."/>
            <person name="Blanchet N."/>
            <person name="Boniface M.C."/>
            <person name="Brunel D."/>
            <person name="Catrice O."/>
            <person name="Chaidir N."/>
            <person name="Claudel C."/>
            <person name="Donnadieu C."/>
            <person name="Faraut T."/>
            <person name="Fievet G."/>
            <person name="Helmstetter N."/>
            <person name="King M."/>
            <person name="Knapp S.J."/>
            <person name="Lai Z."/>
            <person name="Le Paslier M.C."/>
            <person name="Lippi Y."/>
            <person name="Lorenzon L."/>
            <person name="Mandel J.R."/>
            <person name="Marage G."/>
            <person name="Marchand G."/>
            <person name="Marquand E."/>
            <person name="Bret-Mestries E."/>
            <person name="Morien E."/>
            <person name="Nambeesan S."/>
            <person name="Nguyen T."/>
            <person name="Pegot-Espagnet P."/>
            <person name="Pouilly N."/>
            <person name="Raftis F."/>
            <person name="Sallet E."/>
            <person name="Schiex T."/>
            <person name="Thomas J."/>
            <person name="Vandecasteele C."/>
            <person name="Vares D."/>
            <person name="Vear F."/>
            <person name="Vautrin S."/>
            <person name="Crespi M."/>
            <person name="Mangin B."/>
            <person name="Burke J.M."/>
            <person name="Salse J."/>
            <person name="Munos S."/>
            <person name="Vincourt P."/>
            <person name="Rieseberg L.H."/>
            <person name="Langlade N.B."/>
        </authorList>
    </citation>
    <scope>NUCLEOTIDE SEQUENCE [LARGE SCALE GENOMIC DNA]</scope>
    <source>
        <strain evidence="2">cv. SF193</strain>
    </source>
</reference>
<proteinExistence type="predicted"/>
<keyword evidence="2" id="KW-1185">Reference proteome</keyword>
<dbReference type="Proteomes" id="UP000215914">
    <property type="component" value="Chromosome 14"/>
</dbReference>
<name>A0A251SFH4_HELAN</name>
<gene>
    <name evidence="1" type="ORF">HannXRQ_Chr14g0436501</name>
</gene>
<dbReference type="AlphaFoldDB" id="A0A251SFH4"/>
<dbReference type="InParanoid" id="A0A251SFH4"/>
<evidence type="ECO:0000313" key="2">
    <source>
        <dbReference type="Proteomes" id="UP000215914"/>
    </source>
</evidence>
<accession>A0A251SFH4</accession>
<protein>
    <submittedName>
        <fullName evidence="1">Uncharacterized protein</fullName>
    </submittedName>
</protein>
<dbReference type="EMBL" id="CM007903">
    <property type="protein sequence ID" value="OTF97609.1"/>
    <property type="molecule type" value="Genomic_DNA"/>
</dbReference>